<dbReference type="PANTHER" id="PTHR37984">
    <property type="entry name" value="PROTEIN CBG26694"/>
    <property type="match status" value="1"/>
</dbReference>
<dbReference type="PANTHER" id="PTHR37984:SF5">
    <property type="entry name" value="PROTEIN NYNRIN-LIKE"/>
    <property type="match status" value="1"/>
</dbReference>
<accession>A0A388JT27</accession>
<dbReference type="InterPro" id="IPR050951">
    <property type="entry name" value="Retrovirus_Pol_polyprotein"/>
</dbReference>
<dbReference type="Gramene" id="GBG60964">
    <property type="protein sequence ID" value="GBG60964"/>
    <property type="gene ID" value="CBR_g18563"/>
</dbReference>
<comment type="caution">
    <text evidence="3">The sequence shown here is derived from an EMBL/GenBank/DDBJ whole genome shotgun (WGS) entry which is preliminary data.</text>
</comment>
<protein>
    <recommendedName>
        <fullName evidence="2">Integrase catalytic domain-containing protein</fullName>
    </recommendedName>
</protein>
<feature type="region of interest" description="Disordered" evidence="1">
    <location>
        <begin position="809"/>
        <end position="865"/>
    </location>
</feature>
<evidence type="ECO:0000313" key="4">
    <source>
        <dbReference type="Proteomes" id="UP000265515"/>
    </source>
</evidence>
<name>A0A388JT27_CHABU</name>
<sequence length="1236" mass="136974">MSEGGGAVPRKTLTLDDLIEALDKCERVPSNIPKVNTFHFKREQVPDWLDLTEQALVGLSDEVKFQRILKYVLHSHHREVSKVVDAANGSWARFRDLMLRKYRLGDDLLTMADLEAMNKDDFSTIGAFVHEFKKKARKVYGISEETQCAIFLGLLTGTEAAQLMSHGGGSGKLTWAIIDKGVEEGSLDHVEQHQMRLQRRKREERDATASGTPGVKRIVTDVLAALGYDNEAEVQKRGVTVAQGRASGAVDEEVGLEDYGGEETDSQILTKAQTKQRNLLMGGQGSGKGQAPQAIAAPPPAATTAPAPAGPSPMGPPPTCGHWMPHCQLTPWPRNKNRADGLSRVNWDKPGQESVEDTPPVDGFLDQEEDVRLHINEWSLRVPSCASHPIWLTPKGYEQKKESVLKPFQEEDPWGGKNVGWMMKLALAGTHSLVEEVRTIEEGPTQVEEHEQLMGGMYLLTNTLLQGSFDRRGSLGPMESKILVHESQDDEFEEGEIREDFRAKEYEGIYWELGLLLSCEMRDRDASAKAQKMRHLYVVRDGHLFIKWQVGNPKRIVCGRNRQIDIITALHDGIAGGHRGIGATCAKISELYHWDGMLTMVIKYCQSCVPCQERSAQRPGEPLHPRLETEVGAVIHLDLLFMPAGENGRNYIFDARDNLTGFVDGRAIRTKTGPVLASCIEEYYLRYPFVKEFVMDRGSEFTCNEVRTLLVGYGIVANYNTAAHPQANAPVERGHSTITNLLDKWTERKPASQLGEGLAEPVRYVPMEEPLDPEAEADIRGRREPQGPEAIAEQWGLARPQVEEVIAVGDDTPSSSPAPEQTQQPWPEGIPEPDRGEIHEFPPEATTIPERGAKMEEQRVDERAGMSVTTLLPLAMRTAECPAIGGPAPVKPPPTLPSTSGGKDDETLASRGHGSRVGGASKETREEKSARVQVRLTEIHAGQAEMEAAAPTPPVDPKTSEQRIDKLWARYEGQRDAARQRSQGTGQADEKVDGLREAGDLGFCATRMAVDRVDRRIREVAVTSFDRYSLLSDELTARKLKVEHLTTRLAEEKARSQAREIEWKRRFEELAAIVDRLLAAGVARQTARAGVDGQDRGTQVSPSQETAAESPRQRRPTERVSLNLVEGEATRRIEGETIGAGTFIEMAMQPRVSPSYETRAERLIQGPQYPSTEKSGAQESLMAMSTERRGSRLHELAAAMGIGTPQERPQRPDTSEYAPRVGRDEVGMPCLLWKNR</sequence>
<feature type="region of interest" description="Disordered" evidence="1">
    <location>
        <begin position="1201"/>
        <end position="1222"/>
    </location>
</feature>
<evidence type="ECO:0000313" key="3">
    <source>
        <dbReference type="EMBL" id="GBG60964.1"/>
    </source>
</evidence>
<dbReference type="EMBL" id="BFEA01000016">
    <property type="protein sequence ID" value="GBG60964.1"/>
    <property type="molecule type" value="Genomic_DNA"/>
</dbReference>
<proteinExistence type="predicted"/>
<evidence type="ECO:0000256" key="1">
    <source>
        <dbReference type="SAM" id="MobiDB-lite"/>
    </source>
</evidence>
<dbReference type="SUPFAM" id="SSF53098">
    <property type="entry name" value="Ribonuclease H-like"/>
    <property type="match status" value="1"/>
</dbReference>
<feature type="compositionally biased region" description="Polar residues" evidence="1">
    <location>
        <begin position="1096"/>
        <end position="1107"/>
    </location>
</feature>
<organism evidence="3 4">
    <name type="scientific">Chara braunii</name>
    <name type="common">Braun's stonewort</name>
    <dbReference type="NCBI Taxonomy" id="69332"/>
    <lineage>
        <taxon>Eukaryota</taxon>
        <taxon>Viridiplantae</taxon>
        <taxon>Streptophyta</taxon>
        <taxon>Charophyceae</taxon>
        <taxon>Charales</taxon>
        <taxon>Characeae</taxon>
        <taxon>Chara</taxon>
    </lineage>
</organism>
<dbReference type="OrthoDB" id="425619at2759"/>
<feature type="compositionally biased region" description="Low complexity" evidence="1">
    <location>
        <begin position="289"/>
        <end position="307"/>
    </location>
</feature>
<dbReference type="Pfam" id="PF17921">
    <property type="entry name" value="Integrase_H2C2"/>
    <property type="match status" value="1"/>
</dbReference>
<feature type="compositionally biased region" description="Polar residues" evidence="1">
    <location>
        <begin position="812"/>
        <end position="825"/>
    </location>
</feature>
<feature type="region of interest" description="Disordered" evidence="1">
    <location>
        <begin position="280"/>
        <end position="313"/>
    </location>
</feature>
<dbReference type="PROSITE" id="PS50994">
    <property type="entry name" value="INTEGRASE"/>
    <property type="match status" value="1"/>
</dbReference>
<dbReference type="Proteomes" id="UP000265515">
    <property type="component" value="Unassembled WGS sequence"/>
</dbReference>
<feature type="compositionally biased region" description="Basic and acidic residues" evidence="1">
    <location>
        <begin position="851"/>
        <end position="864"/>
    </location>
</feature>
<feature type="region of interest" description="Disordered" evidence="1">
    <location>
        <begin position="1086"/>
        <end position="1122"/>
    </location>
</feature>
<evidence type="ECO:0000259" key="2">
    <source>
        <dbReference type="PROSITE" id="PS50994"/>
    </source>
</evidence>
<dbReference type="Gene3D" id="1.10.340.70">
    <property type="match status" value="1"/>
</dbReference>
<dbReference type="InterPro" id="IPR036397">
    <property type="entry name" value="RNaseH_sf"/>
</dbReference>
<dbReference type="GO" id="GO:0003676">
    <property type="term" value="F:nucleic acid binding"/>
    <property type="evidence" value="ECO:0007669"/>
    <property type="project" value="InterPro"/>
</dbReference>
<keyword evidence="4" id="KW-1185">Reference proteome</keyword>
<gene>
    <name evidence="3" type="ORF">CBR_g18563</name>
</gene>
<dbReference type="AlphaFoldDB" id="A0A388JT27"/>
<dbReference type="InterPro" id="IPR012337">
    <property type="entry name" value="RNaseH-like_sf"/>
</dbReference>
<feature type="region of interest" description="Disordered" evidence="1">
    <location>
        <begin position="883"/>
        <end position="961"/>
    </location>
</feature>
<dbReference type="InterPro" id="IPR001584">
    <property type="entry name" value="Integrase_cat-core"/>
</dbReference>
<feature type="compositionally biased region" description="Basic and acidic residues" evidence="1">
    <location>
        <begin position="832"/>
        <end position="842"/>
    </location>
</feature>
<dbReference type="InterPro" id="IPR041588">
    <property type="entry name" value="Integrase_H2C2"/>
</dbReference>
<reference evidence="3 4" key="1">
    <citation type="journal article" date="2018" name="Cell">
        <title>The Chara Genome: Secondary Complexity and Implications for Plant Terrestrialization.</title>
        <authorList>
            <person name="Nishiyama T."/>
            <person name="Sakayama H."/>
            <person name="Vries J.D."/>
            <person name="Buschmann H."/>
            <person name="Saint-Marcoux D."/>
            <person name="Ullrich K.K."/>
            <person name="Haas F.B."/>
            <person name="Vanderstraeten L."/>
            <person name="Becker D."/>
            <person name="Lang D."/>
            <person name="Vosolsobe S."/>
            <person name="Rombauts S."/>
            <person name="Wilhelmsson P.K.I."/>
            <person name="Janitza P."/>
            <person name="Kern R."/>
            <person name="Heyl A."/>
            <person name="Rumpler F."/>
            <person name="Villalobos L.I.A.C."/>
            <person name="Clay J.M."/>
            <person name="Skokan R."/>
            <person name="Toyoda A."/>
            <person name="Suzuki Y."/>
            <person name="Kagoshima H."/>
            <person name="Schijlen E."/>
            <person name="Tajeshwar N."/>
            <person name="Catarino B."/>
            <person name="Hetherington A.J."/>
            <person name="Saltykova A."/>
            <person name="Bonnot C."/>
            <person name="Breuninger H."/>
            <person name="Symeonidi A."/>
            <person name="Radhakrishnan G.V."/>
            <person name="Van Nieuwerburgh F."/>
            <person name="Deforce D."/>
            <person name="Chang C."/>
            <person name="Karol K.G."/>
            <person name="Hedrich R."/>
            <person name="Ulvskov P."/>
            <person name="Glockner G."/>
            <person name="Delwiche C.F."/>
            <person name="Petrasek J."/>
            <person name="Van de Peer Y."/>
            <person name="Friml J."/>
            <person name="Beilby M."/>
            <person name="Dolan L."/>
            <person name="Kohara Y."/>
            <person name="Sugano S."/>
            <person name="Fujiyama A."/>
            <person name="Delaux P.-M."/>
            <person name="Quint M."/>
            <person name="TheiBen G."/>
            <person name="Hagemann M."/>
            <person name="Harholt J."/>
            <person name="Dunand C."/>
            <person name="Zachgo S."/>
            <person name="Langdale J."/>
            <person name="Maumus F."/>
            <person name="Straeten D.V.D."/>
            <person name="Gould S.B."/>
            <person name="Rensing S.A."/>
        </authorList>
    </citation>
    <scope>NUCLEOTIDE SEQUENCE [LARGE SCALE GENOMIC DNA]</scope>
    <source>
        <strain evidence="3 4">S276</strain>
    </source>
</reference>
<feature type="domain" description="Integrase catalytic" evidence="2">
    <location>
        <begin position="621"/>
        <end position="796"/>
    </location>
</feature>
<dbReference type="Gene3D" id="3.30.420.10">
    <property type="entry name" value="Ribonuclease H-like superfamily/Ribonuclease H"/>
    <property type="match status" value="1"/>
</dbReference>
<dbReference type="GO" id="GO:0015074">
    <property type="term" value="P:DNA integration"/>
    <property type="evidence" value="ECO:0007669"/>
    <property type="project" value="InterPro"/>
</dbReference>